<dbReference type="Pfam" id="PF00274">
    <property type="entry name" value="Glycolytic"/>
    <property type="match status" value="1"/>
</dbReference>
<evidence type="ECO:0000256" key="7">
    <source>
        <dbReference type="ARBA" id="ARBA00029799"/>
    </source>
</evidence>
<keyword evidence="10" id="KW-1185">Reference proteome</keyword>
<keyword evidence="5" id="KW-0324">Glycolysis</keyword>
<dbReference type="GO" id="GO:0006096">
    <property type="term" value="P:glycolytic process"/>
    <property type="evidence" value="ECO:0007669"/>
    <property type="project" value="UniProtKB-UniPathway"/>
</dbReference>
<comment type="similarity">
    <text evidence="3">Belongs to the class I fructose-bisphosphate aldolase family.</text>
</comment>
<comment type="caution">
    <text evidence="9">The sequence shown here is derived from an EMBL/GenBank/DDBJ whole genome shotgun (WGS) entry which is preliminary data.</text>
</comment>
<dbReference type="GO" id="GO:0004332">
    <property type="term" value="F:fructose-bisphosphate aldolase activity"/>
    <property type="evidence" value="ECO:0007669"/>
    <property type="project" value="UniProtKB-EC"/>
</dbReference>
<dbReference type="PANTHER" id="PTHR11627">
    <property type="entry name" value="FRUCTOSE-BISPHOSPHATE ALDOLASE"/>
    <property type="match status" value="1"/>
</dbReference>
<name>A0A6N8J5H6_9BACT</name>
<dbReference type="InterPro" id="IPR013785">
    <property type="entry name" value="Aldolase_TIM"/>
</dbReference>
<dbReference type="Proteomes" id="UP000468388">
    <property type="component" value="Unassembled WGS sequence"/>
</dbReference>
<evidence type="ECO:0000256" key="2">
    <source>
        <dbReference type="ARBA" id="ARBA00004714"/>
    </source>
</evidence>
<keyword evidence="6" id="KW-0456">Lyase</keyword>
<proteinExistence type="inferred from homology"/>
<evidence type="ECO:0000313" key="9">
    <source>
        <dbReference type="EMBL" id="MVT39848.1"/>
    </source>
</evidence>
<reference evidence="9 10" key="1">
    <citation type="submission" date="2019-12" db="EMBL/GenBank/DDBJ databases">
        <title>The draft genomic sequence of strain Chitinophaga oryziterrae JCM 16595.</title>
        <authorList>
            <person name="Zhang X."/>
        </authorList>
    </citation>
    <scope>NUCLEOTIDE SEQUENCE [LARGE SCALE GENOMIC DNA]</scope>
    <source>
        <strain evidence="9 10">JCM 16595</strain>
    </source>
</reference>
<dbReference type="RefSeq" id="WP_157298495.1">
    <property type="nucleotide sequence ID" value="NZ_BAAAZB010000005.1"/>
</dbReference>
<evidence type="ECO:0000256" key="1">
    <source>
        <dbReference type="ARBA" id="ARBA00000441"/>
    </source>
</evidence>
<dbReference type="Gene3D" id="3.20.20.70">
    <property type="entry name" value="Aldolase class I"/>
    <property type="match status" value="1"/>
</dbReference>
<dbReference type="EMBL" id="WRXO01000001">
    <property type="protein sequence ID" value="MVT39848.1"/>
    <property type="molecule type" value="Genomic_DNA"/>
</dbReference>
<protein>
    <recommendedName>
        <fullName evidence="8">Probable fructose-bisphosphate aldolase class 1</fullName>
        <ecNumber evidence="4">4.1.2.13</ecNumber>
    </recommendedName>
    <alternativeName>
        <fullName evidence="7">Fructose-bisphosphate aldolase class I</fullName>
    </alternativeName>
</protein>
<evidence type="ECO:0000313" key="10">
    <source>
        <dbReference type="Proteomes" id="UP000468388"/>
    </source>
</evidence>
<organism evidence="9 10">
    <name type="scientific">Chitinophaga oryziterrae</name>
    <dbReference type="NCBI Taxonomy" id="1031224"/>
    <lineage>
        <taxon>Bacteria</taxon>
        <taxon>Pseudomonadati</taxon>
        <taxon>Bacteroidota</taxon>
        <taxon>Chitinophagia</taxon>
        <taxon>Chitinophagales</taxon>
        <taxon>Chitinophagaceae</taxon>
        <taxon>Chitinophaga</taxon>
    </lineage>
</organism>
<evidence type="ECO:0000256" key="3">
    <source>
        <dbReference type="ARBA" id="ARBA00010387"/>
    </source>
</evidence>
<dbReference type="AlphaFoldDB" id="A0A6N8J5H6"/>
<evidence type="ECO:0000256" key="8">
    <source>
        <dbReference type="ARBA" id="ARBA00072515"/>
    </source>
</evidence>
<evidence type="ECO:0000256" key="5">
    <source>
        <dbReference type="ARBA" id="ARBA00023152"/>
    </source>
</evidence>
<dbReference type="UniPathway" id="UPA00109">
    <property type="reaction ID" value="UER00183"/>
</dbReference>
<comment type="catalytic activity">
    <reaction evidence="1">
        <text>beta-D-fructose 1,6-bisphosphate = D-glyceraldehyde 3-phosphate + dihydroxyacetone phosphate</text>
        <dbReference type="Rhea" id="RHEA:14729"/>
        <dbReference type="ChEBI" id="CHEBI:32966"/>
        <dbReference type="ChEBI" id="CHEBI:57642"/>
        <dbReference type="ChEBI" id="CHEBI:59776"/>
        <dbReference type="EC" id="4.1.2.13"/>
    </reaction>
</comment>
<dbReference type="EC" id="4.1.2.13" evidence="4"/>
<comment type="pathway">
    <text evidence="2">Carbohydrate degradation; glycolysis; D-glyceraldehyde 3-phosphate and glycerone phosphate from D-glucose: step 4/4.</text>
</comment>
<dbReference type="NCBIfam" id="NF033379">
    <property type="entry name" value="FrucBisAld_I"/>
    <property type="match status" value="1"/>
</dbReference>
<dbReference type="FunFam" id="3.20.20.70:FF:000140">
    <property type="entry name" value="Fructose-bisphosphate aldolase"/>
    <property type="match status" value="1"/>
</dbReference>
<accession>A0A6N8J5H6</accession>
<evidence type="ECO:0000256" key="6">
    <source>
        <dbReference type="ARBA" id="ARBA00023239"/>
    </source>
</evidence>
<dbReference type="SUPFAM" id="SSF51569">
    <property type="entry name" value="Aldolase"/>
    <property type="match status" value="1"/>
</dbReference>
<evidence type="ECO:0000256" key="4">
    <source>
        <dbReference type="ARBA" id="ARBA00013068"/>
    </source>
</evidence>
<sequence length="339" mass="37213">MKTQELTDTTKAMMAGDKGLLAMDESIPTCNKRFAEAGIPQTEEYRRAYRDLIVNTPNLETAISAAILSDETIRQQTLAGVPFADALKNKGIVPGIKVDQGTVALAGFPGEKVTEGLDGLRQRMSEYYTLGARFAKWRAVIIINEHIPSGGCLEANMHALARYAAICQEAGIVPVVEPEVLMDGTHTLERCRKVTQEGLLMLFTELHNQRVDLHGIILKPNMILPAKDCPVQEDDEIIAHTTIKCLLRCVPASVPGVAFLSGGQSPQQATARLNTMHKLYPSLPWALTFSYARAVQQPAMDLWAGKPENIAAAQQALYHRASLNSTARRGKYTEEMEKS</sequence>
<gene>
    <name evidence="9" type="ORF">GO495_04580</name>
</gene>
<dbReference type="OrthoDB" id="9813469at2"/>
<dbReference type="InterPro" id="IPR000741">
    <property type="entry name" value="FBA_I"/>
</dbReference>